<dbReference type="FunFam" id="3.40.850.10:FF:000056">
    <property type="entry name" value="Kinesin-like protein"/>
    <property type="match status" value="1"/>
</dbReference>
<keyword evidence="3 6" id="KW-0067">ATP-binding</keyword>
<feature type="compositionally biased region" description="Basic residues" evidence="9">
    <location>
        <begin position="695"/>
        <end position="706"/>
    </location>
</feature>
<proteinExistence type="inferred from homology"/>
<dbReference type="InterPro" id="IPR027640">
    <property type="entry name" value="Kinesin-like_fam"/>
</dbReference>
<dbReference type="PROSITE" id="PS50067">
    <property type="entry name" value="KINESIN_MOTOR_2"/>
    <property type="match status" value="1"/>
</dbReference>
<evidence type="ECO:0000256" key="3">
    <source>
        <dbReference type="ARBA" id="ARBA00022840"/>
    </source>
</evidence>
<dbReference type="PANTHER" id="PTHR47968">
    <property type="entry name" value="CENTROMERE PROTEIN E"/>
    <property type="match status" value="1"/>
</dbReference>
<dbReference type="PANTHER" id="PTHR47968:SF13">
    <property type="entry name" value="KINESIN-LIKE PROTEIN KIF19 ISOFORM X1"/>
    <property type="match status" value="1"/>
</dbReference>
<evidence type="ECO:0000256" key="8">
    <source>
        <dbReference type="SAM" id="Coils"/>
    </source>
</evidence>
<dbReference type="GO" id="GO:0003777">
    <property type="term" value="F:microtubule motor activity"/>
    <property type="evidence" value="ECO:0007669"/>
    <property type="project" value="InterPro"/>
</dbReference>
<comment type="similarity">
    <text evidence="6 7">Belongs to the TRAFAC class myosin-kinesin ATPase superfamily. Kinesin family.</text>
</comment>
<protein>
    <recommendedName>
        <fullName evidence="7">Kinesin-like protein</fullName>
    </recommendedName>
</protein>
<dbReference type="Pfam" id="PF00225">
    <property type="entry name" value="Kinesin"/>
    <property type="match status" value="1"/>
</dbReference>
<dbReference type="InterPro" id="IPR001752">
    <property type="entry name" value="Kinesin_motor_dom"/>
</dbReference>
<keyword evidence="5 6" id="KW-0505">Motor protein</keyword>
<feature type="domain" description="Kinesin motor" evidence="10">
    <location>
        <begin position="36"/>
        <end position="377"/>
    </location>
</feature>
<evidence type="ECO:0000256" key="9">
    <source>
        <dbReference type="SAM" id="MobiDB-lite"/>
    </source>
</evidence>
<dbReference type="AlphaFoldDB" id="A0AAU9J6I6"/>
<keyword evidence="2 6" id="KW-0547">Nucleotide-binding</keyword>
<dbReference type="GO" id="GO:0005874">
    <property type="term" value="C:microtubule"/>
    <property type="evidence" value="ECO:0007669"/>
    <property type="project" value="UniProtKB-KW"/>
</dbReference>
<feature type="binding site" evidence="6">
    <location>
        <begin position="132"/>
        <end position="139"/>
    </location>
    <ligand>
        <name>ATP</name>
        <dbReference type="ChEBI" id="CHEBI:30616"/>
    </ligand>
</feature>
<evidence type="ECO:0000256" key="1">
    <source>
        <dbReference type="ARBA" id="ARBA00022701"/>
    </source>
</evidence>
<evidence type="ECO:0000313" key="12">
    <source>
        <dbReference type="Proteomes" id="UP001162131"/>
    </source>
</evidence>
<dbReference type="InterPro" id="IPR027417">
    <property type="entry name" value="P-loop_NTPase"/>
</dbReference>
<dbReference type="GO" id="GO:0007018">
    <property type="term" value="P:microtubule-based movement"/>
    <property type="evidence" value="ECO:0007669"/>
    <property type="project" value="InterPro"/>
</dbReference>
<reference evidence="11" key="1">
    <citation type="submission" date="2021-09" db="EMBL/GenBank/DDBJ databases">
        <authorList>
            <consortium name="AG Swart"/>
            <person name="Singh M."/>
            <person name="Singh A."/>
            <person name="Seah K."/>
            <person name="Emmerich C."/>
        </authorList>
    </citation>
    <scope>NUCLEOTIDE SEQUENCE</scope>
    <source>
        <strain evidence="11">ATCC30299</strain>
    </source>
</reference>
<evidence type="ECO:0000313" key="11">
    <source>
        <dbReference type="EMBL" id="CAG9319573.1"/>
    </source>
</evidence>
<evidence type="ECO:0000256" key="6">
    <source>
        <dbReference type="PROSITE-ProRule" id="PRU00283"/>
    </source>
</evidence>
<comment type="caution">
    <text evidence="11">The sequence shown here is derived from an EMBL/GenBank/DDBJ whole genome shotgun (WGS) entry which is preliminary data.</text>
</comment>
<dbReference type="Proteomes" id="UP001162131">
    <property type="component" value="Unassembled WGS sequence"/>
</dbReference>
<dbReference type="GO" id="GO:0008017">
    <property type="term" value="F:microtubule binding"/>
    <property type="evidence" value="ECO:0007669"/>
    <property type="project" value="InterPro"/>
</dbReference>
<evidence type="ECO:0000259" key="10">
    <source>
        <dbReference type="PROSITE" id="PS50067"/>
    </source>
</evidence>
<dbReference type="PROSITE" id="PS00411">
    <property type="entry name" value="KINESIN_MOTOR_1"/>
    <property type="match status" value="1"/>
</dbReference>
<keyword evidence="4 8" id="KW-0175">Coiled coil</keyword>
<dbReference type="SMART" id="SM00129">
    <property type="entry name" value="KISc"/>
    <property type="match status" value="1"/>
</dbReference>
<organism evidence="11 12">
    <name type="scientific">Blepharisma stoltei</name>
    <dbReference type="NCBI Taxonomy" id="1481888"/>
    <lineage>
        <taxon>Eukaryota</taxon>
        <taxon>Sar</taxon>
        <taxon>Alveolata</taxon>
        <taxon>Ciliophora</taxon>
        <taxon>Postciliodesmatophora</taxon>
        <taxon>Heterotrichea</taxon>
        <taxon>Heterotrichida</taxon>
        <taxon>Blepharismidae</taxon>
        <taxon>Blepharisma</taxon>
    </lineage>
</organism>
<dbReference type="InterPro" id="IPR036961">
    <property type="entry name" value="Kinesin_motor_dom_sf"/>
</dbReference>
<dbReference type="SUPFAM" id="SSF52540">
    <property type="entry name" value="P-loop containing nucleoside triphosphate hydrolases"/>
    <property type="match status" value="1"/>
</dbReference>
<feature type="compositionally biased region" description="Low complexity" evidence="9">
    <location>
        <begin position="710"/>
        <end position="726"/>
    </location>
</feature>
<feature type="coiled-coil region" evidence="8">
    <location>
        <begin position="392"/>
        <end position="419"/>
    </location>
</feature>
<feature type="region of interest" description="Disordered" evidence="9">
    <location>
        <begin position="643"/>
        <end position="734"/>
    </location>
</feature>
<dbReference type="PRINTS" id="PR00380">
    <property type="entry name" value="KINESINHEAVY"/>
</dbReference>
<gene>
    <name evidence="11" type="ORF">BSTOLATCC_MIC24124</name>
</gene>
<name>A0AAU9J6I6_9CILI</name>
<sequence length="768" mass="86826">MSVRKEDKRKKEIDKKSEILETEDDHISQMQQGASKILVAVRARPLTKKESAINDKPLVHVLEDKVVILLDPSEDLSVPEEIFRQNRSREKQYAFDYSFSKDCNQDMVYEKTTKFLIEGVLNGFNATVFAYGATGAGKTYTMIGEFDSPGLMLKTFLEVFSRIEALSGQRDYIVKLSYLEIYNEIVRDLLNPSMETLEIREDPAKGVIVAGLNEILATSPEHVISSIRNGNRRRTSEYTEANETSSRSHAVLQIVVEHKDKASGVNAEILVGKLSLIDLAGSERASNTKNRGIRLIEGANINRSLLALGNCINALCEASEKGGKVYIPYRDSKLTRLLKDSLGGNCRTVMIACISPFVGAFEDTHNTLTYANRAKNIKTTVHRNVVNVQFHIAKYTSIINQLRNEVSELRAQLISKKAEPSMNIEKFLIELSTHFQEEAETRKNIFQSEQNISQISFTMFARQFELEKVVAEKGEKSAQAIKIYDEINLLKNTIESHERQITINSGFLEDLEQRRPKFEEIWNRQGITEPYLSQLHLELKKNIMNMNSLEIQRKENKAQLVIKKKDMYIKILEEQLKLRDNIIGNTQQFFQDKSIPPPTAISKALKELKTWDELNAHSIPDENLSKSFKGSPKIKSNMMLPQLSNSRIPKPKGSISLSPIGGKSNNKAIKHISPTPTLRKHEDPSPMKMKEISHIRSKSKPKRAAKPNRTNSIGSNSSDLSTISSSNEKKTKQGRLYNNIAEKISLSPYIGFARDGKFRGGLLKLNKL</sequence>
<accession>A0AAU9J6I6</accession>
<feature type="compositionally biased region" description="Basic and acidic residues" evidence="9">
    <location>
        <begin position="679"/>
        <end position="694"/>
    </location>
</feature>
<dbReference type="InterPro" id="IPR019821">
    <property type="entry name" value="Kinesin_motor_CS"/>
</dbReference>
<dbReference type="GO" id="GO:0005524">
    <property type="term" value="F:ATP binding"/>
    <property type="evidence" value="ECO:0007669"/>
    <property type="project" value="UniProtKB-UniRule"/>
</dbReference>
<evidence type="ECO:0000256" key="2">
    <source>
        <dbReference type="ARBA" id="ARBA00022741"/>
    </source>
</evidence>
<keyword evidence="12" id="KW-1185">Reference proteome</keyword>
<evidence type="ECO:0000256" key="5">
    <source>
        <dbReference type="ARBA" id="ARBA00023175"/>
    </source>
</evidence>
<evidence type="ECO:0000256" key="7">
    <source>
        <dbReference type="RuleBase" id="RU000394"/>
    </source>
</evidence>
<dbReference type="Gene3D" id="3.40.850.10">
    <property type="entry name" value="Kinesin motor domain"/>
    <property type="match status" value="1"/>
</dbReference>
<evidence type="ECO:0000256" key="4">
    <source>
        <dbReference type="ARBA" id="ARBA00023054"/>
    </source>
</evidence>
<keyword evidence="1 7" id="KW-0493">Microtubule</keyword>
<dbReference type="EMBL" id="CAJZBQ010000023">
    <property type="protein sequence ID" value="CAG9319573.1"/>
    <property type="molecule type" value="Genomic_DNA"/>
</dbReference>